<organism evidence="1">
    <name type="scientific">marine sediment metagenome</name>
    <dbReference type="NCBI Taxonomy" id="412755"/>
    <lineage>
        <taxon>unclassified sequences</taxon>
        <taxon>metagenomes</taxon>
        <taxon>ecological metagenomes</taxon>
    </lineage>
</organism>
<comment type="caution">
    <text evidence="1">The sequence shown here is derived from an EMBL/GenBank/DDBJ whole genome shotgun (WGS) entry which is preliminary data.</text>
</comment>
<protein>
    <submittedName>
        <fullName evidence="1">Uncharacterized protein</fullName>
    </submittedName>
</protein>
<evidence type="ECO:0000313" key="1">
    <source>
        <dbReference type="EMBL" id="GAH69392.1"/>
    </source>
</evidence>
<name>X1HIS5_9ZZZZ</name>
<accession>X1HIS5</accession>
<dbReference type="EMBL" id="BARU01025690">
    <property type="protein sequence ID" value="GAH69392.1"/>
    <property type="molecule type" value="Genomic_DNA"/>
</dbReference>
<reference evidence="1" key="1">
    <citation type="journal article" date="2014" name="Front. Microbiol.">
        <title>High frequency of phylogenetically diverse reductive dehalogenase-homologous genes in deep subseafloor sedimentary metagenomes.</title>
        <authorList>
            <person name="Kawai M."/>
            <person name="Futagami T."/>
            <person name="Toyoda A."/>
            <person name="Takaki Y."/>
            <person name="Nishi S."/>
            <person name="Hori S."/>
            <person name="Arai W."/>
            <person name="Tsubouchi T."/>
            <person name="Morono Y."/>
            <person name="Uchiyama I."/>
            <person name="Ito T."/>
            <person name="Fujiyama A."/>
            <person name="Inagaki F."/>
            <person name="Takami H."/>
        </authorList>
    </citation>
    <scope>NUCLEOTIDE SEQUENCE</scope>
    <source>
        <strain evidence="1">Expedition CK06-06</strain>
    </source>
</reference>
<sequence length="242" mass="27006">KPFERQDWIFNPGSLETCGMDERLWKGGSYYVTVDADNDPMLTFRHIKSARRPFQRLSIKVDEYKEPAHLYDGIRASLENRILQWTGEDQKPVVEINLEGILGFDRGDLDLKFIEDLVKESISPLLVRVKNNIRPVEFEISTSEHYTRPQLERGVLQDLIRRDSRFRGAAEQLADLMVQVKEMALIGSAPEAIVGTVREGIGGLDSTTGENYTTMLDGSTGAETTGLDISIGLDTTTGAGEG</sequence>
<proteinExistence type="predicted"/>
<gene>
    <name evidence="1" type="ORF">S03H2_41363</name>
</gene>
<dbReference type="AlphaFoldDB" id="X1HIS5"/>
<feature type="non-terminal residue" evidence="1">
    <location>
        <position position="1"/>
    </location>
</feature>